<dbReference type="Proteomes" id="UP000275069">
    <property type="component" value="Chromosome"/>
</dbReference>
<name>A0A387BRR7_9MICO</name>
<protein>
    <submittedName>
        <fullName evidence="6">Sugar kinase</fullName>
    </submittedName>
</protein>
<evidence type="ECO:0000313" key="6">
    <source>
        <dbReference type="EMBL" id="AYG03637.1"/>
    </source>
</evidence>
<dbReference type="SUPFAM" id="SSF53613">
    <property type="entry name" value="Ribokinase-like"/>
    <property type="match status" value="1"/>
</dbReference>
<evidence type="ECO:0000313" key="7">
    <source>
        <dbReference type="Proteomes" id="UP000275069"/>
    </source>
</evidence>
<evidence type="ECO:0000256" key="3">
    <source>
        <dbReference type="ARBA" id="ARBA00022777"/>
    </source>
</evidence>
<dbReference type="GO" id="GO:0016301">
    <property type="term" value="F:kinase activity"/>
    <property type="evidence" value="ECO:0007669"/>
    <property type="project" value="UniProtKB-KW"/>
</dbReference>
<dbReference type="PANTHER" id="PTHR43320:SF2">
    <property type="entry name" value="2-DEHYDRO-3-DEOXYGLUCONOKINASE_2-DEHYDRO-3-DEOXYGALACTONOKINASE"/>
    <property type="match status" value="1"/>
</dbReference>
<dbReference type="KEGG" id="gry:D7I44_08885"/>
<gene>
    <name evidence="6" type="ORF">D7I44_08885</name>
</gene>
<dbReference type="OrthoDB" id="9808601at2"/>
<keyword evidence="3 4" id="KW-0418">Kinase</keyword>
<dbReference type="PRINTS" id="PR00990">
    <property type="entry name" value="RIBOKINASE"/>
</dbReference>
<reference evidence="6 7" key="1">
    <citation type="submission" date="2018-09" db="EMBL/GenBank/DDBJ databases">
        <title>Genome sequencing of strain 2DFW10M-5.</title>
        <authorList>
            <person name="Heo J."/>
            <person name="Kim S.-J."/>
            <person name="Kwon S.-W."/>
        </authorList>
    </citation>
    <scope>NUCLEOTIDE SEQUENCE [LARGE SCALE GENOMIC DNA]</scope>
    <source>
        <strain evidence="6 7">2DFW10M-5</strain>
    </source>
</reference>
<dbReference type="InterPro" id="IPR011611">
    <property type="entry name" value="PfkB_dom"/>
</dbReference>
<dbReference type="Gene3D" id="3.40.1190.20">
    <property type="match status" value="1"/>
</dbReference>
<sequence>MTEPRPIVTFGETMGLLSAEAAGPLWHGARLTATTGGTESNAAIALARLGVPVVWIGRVGDDEFGRMVARDIRGEGVQAHVIVDAGARTGLMLKLRPTPGTQSVVYHRTGSAGSRLRPGDVPAEVVAGASVLHLTGITAAISETARQTLFEAVAVAKSAGVPISFDVNHRSSLWSESAASDLYRELLPAADLVFAGVDEARLAIADWPGRTALGPDELAVALAAHGATAVVKLGEQGAVACAGGELVGVPAVPVEAIDTVGAGDAFVAGFLAEWVAGRGLIDCLATATAAGARACLVPGDWEGAPRRSELGAPLFTDAVLR</sequence>
<dbReference type="InterPro" id="IPR052700">
    <property type="entry name" value="Carb_kinase_PfkB-like"/>
</dbReference>
<dbReference type="InterPro" id="IPR002139">
    <property type="entry name" value="Ribo/fructo_kinase"/>
</dbReference>
<keyword evidence="7" id="KW-1185">Reference proteome</keyword>
<evidence type="ECO:0000256" key="2">
    <source>
        <dbReference type="ARBA" id="ARBA00022679"/>
    </source>
</evidence>
<keyword evidence="2 4" id="KW-0808">Transferase</keyword>
<comment type="similarity">
    <text evidence="1 4">Belongs to the carbohydrate kinase PfkB family.</text>
</comment>
<dbReference type="PANTHER" id="PTHR43320">
    <property type="entry name" value="SUGAR KINASE"/>
    <property type="match status" value="1"/>
</dbReference>
<dbReference type="EMBL" id="CP032624">
    <property type="protein sequence ID" value="AYG03637.1"/>
    <property type="molecule type" value="Genomic_DNA"/>
</dbReference>
<dbReference type="PROSITE" id="PS00584">
    <property type="entry name" value="PFKB_KINASES_2"/>
    <property type="match status" value="1"/>
</dbReference>
<dbReference type="InterPro" id="IPR002173">
    <property type="entry name" value="Carboh/pur_kinase_PfkB_CS"/>
</dbReference>
<evidence type="ECO:0000256" key="4">
    <source>
        <dbReference type="RuleBase" id="RU003704"/>
    </source>
</evidence>
<dbReference type="CDD" id="cd01166">
    <property type="entry name" value="KdgK"/>
    <property type="match status" value="1"/>
</dbReference>
<dbReference type="InterPro" id="IPR029056">
    <property type="entry name" value="Ribokinase-like"/>
</dbReference>
<accession>A0A387BRR7</accession>
<organism evidence="6 7">
    <name type="scientific">Gryllotalpicola protaetiae</name>
    <dbReference type="NCBI Taxonomy" id="2419771"/>
    <lineage>
        <taxon>Bacteria</taxon>
        <taxon>Bacillati</taxon>
        <taxon>Actinomycetota</taxon>
        <taxon>Actinomycetes</taxon>
        <taxon>Micrococcales</taxon>
        <taxon>Microbacteriaceae</taxon>
        <taxon>Gryllotalpicola</taxon>
    </lineage>
</organism>
<feature type="domain" description="Carbohydrate kinase PfkB" evidence="5">
    <location>
        <begin position="7"/>
        <end position="300"/>
    </location>
</feature>
<proteinExistence type="inferred from homology"/>
<evidence type="ECO:0000259" key="5">
    <source>
        <dbReference type="Pfam" id="PF00294"/>
    </source>
</evidence>
<dbReference type="AlphaFoldDB" id="A0A387BRR7"/>
<evidence type="ECO:0000256" key="1">
    <source>
        <dbReference type="ARBA" id="ARBA00010688"/>
    </source>
</evidence>
<dbReference type="Pfam" id="PF00294">
    <property type="entry name" value="PfkB"/>
    <property type="match status" value="1"/>
</dbReference>
<dbReference type="RefSeq" id="WP_120789170.1">
    <property type="nucleotide sequence ID" value="NZ_CP032624.1"/>
</dbReference>